<dbReference type="GO" id="GO:0008270">
    <property type="term" value="F:zinc ion binding"/>
    <property type="evidence" value="ECO:0007669"/>
    <property type="project" value="UniProtKB-UniRule"/>
</dbReference>
<evidence type="ECO:0000256" key="5">
    <source>
        <dbReference type="ARBA" id="ARBA00023180"/>
    </source>
</evidence>
<name>A0A9Q0IDV1_9TELE</name>
<evidence type="ECO:0000256" key="3">
    <source>
        <dbReference type="ARBA" id="ARBA00022723"/>
    </source>
</evidence>
<comment type="function">
    <text evidence="7">Reversible hydration of carbon dioxide.</text>
</comment>
<protein>
    <recommendedName>
        <fullName evidence="2 7">Carbonic anhydrase</fullName>
        <ecNumber evidence="2 7">4.2.1.1</ecNumber>
    </recommendedName>
</protein>
<dbReference type="InterPro" id="IPR036398">
    <property type="entry name" value="CA_dom_sf"/>
</dbReference>
<dbReference type="FunFam" id="3.10.200.10:FF:000003">
    <property type="entry name" value="Carbonic anhydrase 12"/>
    <property type="match status" value="1"/>
</dbReference>
<dbReference type="GO" id="GO:0004089">
    <property type="term" value="F:carbonate dehydratase activity"/>
    <property type="evidence" value="ECO:0007669"/>
    <property type="project" value="UniProtKB-UniRule"/>
</dbReference>
<dbReference type="Proteomes" id="UP001148018">
    <property type="component" value="Unassembled WGS sequence"/>
</dbReference>
<dbReference type="GO" id="GO:0005886">
    <property type="term" value="C:plasma membrane"/>
    <property type="evidence" value="ECO:0007669"/>
    <property type="project" value="TreeGrafter"/>
</dbReference>
<dbReference type="Gene3D" id="3.10.200.10">
    <property type="entry name" value="Alpha carbonic anhydrase"/>
    <property type="match status" value="1"/>
</dbReference>
<comment type="cofactor">
    <cofactor evidence="7">
        <name>Zn(2+)</name>
        <dbReference type="ChEBI" id="CHEBI:29105"/>
    </cofactor>
</comment>
<keyword evidence="11" id="KW-1185">Reference proteome</keyword>
<evidence type="ECO:0000256" key="8">
    <source>
        <dbReference type="SAM" id="MobiDB-lite"/>
    </source>
</evidence>
<dbReference type="SUPFAM" id="SSF51069">
    <property type="entry name" value="Carbonic anhydrase"/>
    <property type="match status" value="1"/>
</dbReference>
<dbReference type="PROSITE" id="PS51144">
    <property type="entry name" value="ALPHA_CA_2"/>
    <property type="match status" value="1"/>
</dbReference>
<dbReference type="EC" id="4.2.1.1" evidence="2 7"/>
<dbReference type="AlphaFoldDB" id="A0A9Q0IDV1"/>
<dbReference type="EMBL" id="JANIIK010000110">
    <property type="protein sequence ID" value="KAJ3596832.1"/>
    <property type="molecule type" value="Genomic_DNA"/>
</dbReference>
<dbReference type="PANTHER" id="PTHR18952">
    <property type="entry name" value="CARBONIC ANHYDRASE"/>
    <property type="match status" value="1"/>
</dbReference>
<keyword evidence="7" id="KW-0732">Signal</keyword>
<sequence>MRTLSLTLAAVLQVTFFAVLHEAKWTYNGPEGEHHWSKHYPFCGGVFQSPIDIQTDLLRFDPHLRPIELHNYNLSANEHLTLGNNGHSVQLSLPSRMFLSGLPHRYSAAQLHFHWGSANTPSGSEHLVNGKRFAAEMHIVHFNSDKYANLSMAVDKSDGLAVLGVLVEVGKFNPAFDQFLKFINGIKYRDQKVKVPGFNVRALLPLRLDEYYRYDGSLTTPPCYPSVLWTLFRSPIQISPKQFLSLASAVYSSHAQESNSVSLNANYRKPQLSDHRVVLVSFKEGRGLHGTRTVTSPLVRKQLIQQLLVGDLADLADEGLYQLLPSGPDMPLTADKKWKDHNNKQGPKTHHVNLKKQLLHPLKKSQKNNRNVGSLGLPEEALCFVSLERQVLHRAKQSHTEAQIVHALRDLVFPELNLRSYLGCKSELDLSTIRHIIRRRPTDEALELDDSLRRASARLKKRFPSAASKKGVPTTTYEGFSNAARPAKSQPQGYPHPWLLPMEWED</sequence>
<dbReference type="OrthoDB" id="429145at2759"/>
<organism evidence="10 11">
    <name type="scientific">Muraenolepis orangiensis</name>
    <name type="common">Patagonian moray cod</name>
    <dbReference type="NCBI Taxonomy" id="630683"/>
    <lineage>
        <taxon>Eukaryota</taxon>
        <taxon>Metazoa</taxon>
        <taxon>Chordata</taxon>
        <taxon>Craniata</taxon>
        <taxon>Vertebrata</taxon>
        <taxon>Euteleostomi</taxon>
        <taxon>Actinopterygii</taxon>
        <taxon>Neopterygii</taxon>
        <taxon>Teleostei</taxon>
        <taxon>Neoteleostei</taxon>
        <taxon>Acanthomorphata</taxon>
        <taxon>Zeiogadaria</taxon>
        <taxon>Gadariae</taxon>
        <taxon>Gadiformes</taxon>
        <taxon>Muraenolepidoidei</taxon>
        <taxon>Muraenolepididae</taxon>
        <taxon>Muraenolepis</taxon>
    </lineage>
</organism>
<feature type="signal peptide" evidence="7">
    <location>
        <begin position="1"/>
        <end position="17"/>
    </location>
</feature>
<proteinExistence type="inferred from homology"/>
<dbReference type="Pfam" id="PF00194">
    <property type="entry name" value="Carb_anhydrase"/>
    <property type="match status" value="1"/>
</dbReference>
<evidence type="ECO:0000256" key="2">
    <source>
        <dbReference type="ARBA" id="ARBA00012925"/>
    </source>
</evidence>
<keyword evidence="3 7" id="KW-0479">Metal-binding</keyword>
<evidence type="ECO:0000256" key="6">
    <source>
        <dbReference type="ARBA" id="ARBA00023239"/>
    </source>
</evidence>
<keyword evidence="5" id="KW-0325">Glycoprotein</keyword>
<keyword evidence="6 7" id="KW-0456">Lyase</keyword>
<comment type="caution">
    <text evidence="10">The sequence shown here is derived from an EMBL/GenBank/DDBJ whole genome shotgun (WGS) entry which is preliminary data.</text>
</comment>
<evidence type="ECO:0000256" key="7">
    <source>
        <dbReference type="RuleBase" id="RU367011"/>
    </source>
</evidence>
<keyword evidence="4 7" id="KW-0862">Zinc</keyword>
<feature type="region of interest" description="Disordered" evidence="8">
    <location>
        <begin position="463"/>
        <end position="496"/>
    </location>
</feature>
<feature type="chain" id="PRO_5040545482" description="Carbonic anhydrase" evidence="7">
    <location>
        <begin position="18"/>
        <end position="506"/>
    </location>
</feature>
<feature type="domain" description="Alpha-carbonic anhydrase" evidence="9">
    <location>
        <begin position="23"/>
        <end position="282"/>
    </location>
</feature>
<evidence type="ECO:0000313" key="10">
    <source>
        <dbReference type="EMBL" id="KAJ3596832.1"/>
    </source>
</evidence>
<dbReference type="SMART" id="SM01057">
    <property type="entry name" value="Carb_anhydrase"/>
    <property type="match status" value="1"/>
</dbReference>
<dbReference type="InterPro" id="IPR018338">
    <property type="entry name" value="Carbonic_anhydrase_a-class_CS"/>
</dbReference>
<dbReference type="InterPro" id="IPR001148">
    <property type="entry name" value="CA_dom"/>
</dbReference>
<evidence type="ECO:0000256" key="4">
    <source>
        <dbReference type="ARBA" id="ARBA00022833"/>
    </source>
</evidence>
<evidence type="ECO:0000256" key="1">
    <source>
        <dbReference type="ARBA" id="ARBA00010718"/>
    </source>
</evidence>
<gene>
    <name evidence="10" type="ORF">NHX12_003232</name>
</gene>
<reference evidence="10" key="1">
    <citation type="submission" date="2022-07" db="EMBL/GenBank/DDBJ databases">
        <title>Chromosome-level genome of Muraenolepis orangiensis.</title>
        <authorList>
            <person name="Kim J."/>
        </authorList>
    </citation>
    <scope>NUCLEOTIDE SEQUENCE</scope>
    <source>
        <strain evidence="10">KU_S4_2022</strain>
        <tissue evidence="10">Muscle</tissue>
    </source>
</reference>
<dbReference type="PROSITE" id="PS00162">
    <property type="entry name" value="ALPHA_CA_1"/>
    <property type="match status" value="1"/>
</dbReference>
<evidence type="ECO:0000313" key="11">
    <source>
        <dbReference type="Proteomes" id="UP001148018"/>
    </source>
</evidence>
<comment type="catalytic activity">
    <reaction evidence="7">
        <text>hydrogencarbonate + H(+) = CO2 + H2O</text>
        <dbReference type="Rhea" id="RHEA:10748"/>
        <dbReference type="ChEBI" id="CHEBI:15377"/>
        <dbReference type="ChEBI" id="CHEBI:15378"/>
        <dbReference type="ChEBI" id="CHEBI:16526"/>
        <dbReference type="ChEBI" id="CHEBI:17544"/>
        <dbReference type="EC" id="4.2.1.1"/>
    </reaction>
</comment>
<evidence type="ECO:0000259" key="9">
    <source>
        <dbReference type="PROSITE" id="PS51144"/>
    </source>
</evidence>
<comment type="similarity">
    <text evidence="1 7">Belongs to the alpha-carbonic anhydrase family.</text>
</comment>
<dbReference type="PANTHER" id="PTHR18952:SF19">
    <property type="entry name" value="CARBONIC ANHYDRASE 12"/>
    <property type="match status" value="1"/>
</dbReference>
<dbReference type="InterPro" id="IPR023561">
    <property type="entry name" value="Carbonic_anhydrase_a-class"/>
</dbReference>
<accession>A0A9Q0IDV1</accession>